<feature type="region of interest" description="Disordered" evidence="1">
    <location>
        <begin position="770"/>
        <end position="804"/>
    </location>
</feature>
<dbReference type="EMBL" id="CP012526">
    <property type="protein sequence ID" value="ALC47709.1"/>
    <property type="molecule type" value="Genomic_DNA"/>
</dbReference>
<dbReference type="Gene3D" id="1.20.5.190">
    <property type="match status" value="2"/>
</dbReference>
<dbReference type="SMART" id="SM00015">
    <property type="entry name" value="IQ"/>
    <property type="match status" value="4"/>
</dbReference>
<dbReference type="PROSITE" id="PS50096">
    <property type="entry name" value="IQ"/>
    <property type="match status" value="3"/>
</dbReference>
<proteinExistence type="predicted"/>
<feature type="compositionally biased region" description="Basic and acidic residues" evidence="1">
    <location>
        <begin position="174"/>
        <end position="189"/>
    </location>
</feature>
<dbReference type="OrthoDB" id="6161835at2759"/>
<feature type="compositionally biased region" description="Low complexity" evidence="1">
    <location>
        <begin position="35"/>
        <end position="53"/>
    </location>
</feature>
<dbReference type="CDD" id="cd23767">
    <property type="entry name" value="IQCD"/>
    <property type="match status" value="1"/>
</dbReference>
<feature type="region of interest" description="Disordered" evidence="1">
    <location>
        <begin position="166"/>
        <end position="191"/>
    </location>
</feature>
<name>A0A0M3QYJ1_DROBS</name>
<evidence type="ECO:0000313" key="2">
    <source>
        <dbReference type="EMBL" id="ALC47709.1"/>
    </source>
</evidence>
<feature type="region of interest" description="Disordered" evidence="1">
    <location>
        <begin position="1996"/>
        <end position="2024"/>
    </location>
</feature>
<evidence type="ECO:0000256" key="1">
    <source>
        <dbReference type="SAM" id="MobiDB-lite"/>
    </source>
</evidence>
<dbReference type="OMA" id="EDINITX"/>
<keyword evidence="3" id="KW-1185">Reference proteome</keyword>
<feature type="region of interest" description="Disordered" evidence="1">
    <location>
        <begin position="1054"/>
        <end position="1091"/>
    </location>
</feature>
<protein>
    <submittedName>
        <fullName evidence="2">CG14692</fullName>
    </submittedName>
</protein>
<sequence length="2118" mass="234282">AFIIQRAFRRLVKARRAKKFTNAEHEQSEDGNDNASEAASYTSASTALLSTESACEHNDFGNPTSNEGEGVHQQTITETEEVENDNTNLNKNYAKAAIKSNEMLKNIKGNDVIASENSNQPNLNVSHIVSQDTKEDNYGDKTATVKSELNNDLSLNLINNTMNALSQETSLSSENDKHVKSPSLEHKTETSSLNVHFDPITTVTDSTEQGIKKRNLIIDEEILTEKLSEVLSSVEEPTSSNELLLNNAENRTKTLPTESEEEQDKYSVEINSLQQVLQNIQIPPLQHDTNMENKDAVLCPAPDTTHKSKAEIQESNISMENSDSASIEKLKGKHEMETETKDEKGLENIRSIVIHSVLPGEEDYELILTEDTSIDPSNKETELATNNQQLKENCSVVKSPDITVNTEQQECLDSLSKFQDNANNYIKETQNLPVSVNETSIIIPNTQASVDSSVQNKMKNASEETHMDSEISSAATDLREEINETDFTENLEVNKKKFTKVSNSVEGLSDLAIKPLDTELIPEKQSSIEVLTETTSEMPRNNKLQIDSELKAKPQISNKGQSEEIEIMQKSQEVSNIYNDTDHDHIESLSASEHTSNNDFIATVDQLNLSVTSAISSDSLITSKVDEKSELDEETETHINLELSPAPDSSNKTDAKINLLEDGPAIAENQDPSVELPDYTDISENKTILVATDVLQTTQENKEHNTKPDTPNTTEAKIYANVQEILNNSKDLGSTKTSTDEATIDLDVPLINNEKEDEILNMKNIGGVLPLSETDNEQKKTESSEAGVSPKPKLDAASSSAEKHNIADIEKLKTSDSQLSLEGHIIESKPIESDAAGDTIPAEVKPLDEVQENNHTEQVSSQNAFEIIEDQTASRGESSEHNEYNKNNESNITIDNLGQIKSILDSNLDSKDRLHIESVEGQGSLASHLEPTDDLHNENQLIDPGNEPEADGEVEVQSEVAQIGKISADSVDTTKAVRAVEVQSEVEVAETGKISADSVDITKAAGEVEVRSDVEVAQIGKVSADDVDTTKASGAVKVRSEVEVAQITKVSADSVDTSKNENHFVDSQDTSTTTTTDKIESSSQDPNQKKSTLLLTNQLIGTQNFTNTTNENKKHPITKDKQPMGSTSDRLKKGPIAELQLKSFKLPAETGPWYEVHNEHTSQDSYDKLKEENLAKEQFEADKNATKETKLYNESPERAPSYFNGEGSTPQDTPRPKRSISFFVSFDGDDKKETYKIPKRFLTRTDAAKNKQFVSNNGKSSNSNDPKTVSLNSMSDEECAQLAKDLSHEQYGVQKLQTIHELNENESSNELRTDDENVTDYENVEVKPLIEPNSNLEAIGTENSKLNRSAQIIQKAYRNYKSLQAVNIDKACTKDNCERNANETLSISPDVKDQTSKNLAAIIIQKAARRFLQNKQQTKSCNSSTETTECLTREKAALIIQNAFLNYLQRKKLESRDDRSEDSYTSSLITAVPLNDVESSPSLSLTLMDTELNANSIKSEWFVGTQPIVLESSGTAINDNQETSTSIDLIAPESTNNTKVNACIVADRNDDMHESKLTSDIGNNINELTPTQEFKNDNGASNNLAGSSNEAVLDVVEDLADKAFAAVSPCLKDGTKVSPGQLLHEFLTEEIEFSSMQQNNDKYHEVQEEPCIKKCVSRTSLDQDQDVKLTDGTISSKIETEVNIDDNIQGIKSINELQTLSADALDEATAKLSKPDEVIEKMARRRSSELLEQHNDEYRIAETSFDEPVIHSMGSIQDQSSLDIEDGDIILYKRLQRDETETRESSAQSESVVFGMADAEQDFISDTEANRPQLLRHYTIAGDKPHRIFRSETMDETGNEMEELEGYLDDETSENIRKKIMAYSLSDGDSDDCDAGKLNQEDFNIDTALADAMDTSTETESTIVSAATRIQAGARGFLTRRRLRRASAGTKSSTQETKASFGNDAISESLERFIEEEAAKKIQNAYRFHNKRHKKKANVLKSSSLESSLAAKRLTLQRGDALRNDSNSTPEDDHGSATNISGTKISSTNISGGAAIESVDEKNNSKNGNFYISLMCIKIKSLLTLIVVRAKRNTTGLKWPVLRQNSMPVQIECEVLRLIPKHLRKRVKSAENGRKVRK</sequence>
<feature type="region of interest" description="Disordered" evidence="1">
    <location>
        <begin position="19"/>
        <end position="88"/>
    </location>
</feature>
<feature type="compositionally biased region" description="Basic and acidic residues" evidence="1">
    <location>
        <begin position="326"/>
        <end position="342"/>
    </location>
</feature>
<feature type="compositionally biased region" description="Basic and acidic residues" evidence="1">
    <location>
        <begin position="1111"/>
        <end position="1122"/>
    </location>
</feature>
<dbReference type="Pfam" id="PF00612">
    <property type="entry name" value="IQ"/>
    <property type="match status" value="2"/>
</dbReference>
<accession>A0A0M3QYJ1</accession>
<feature type="compositionally biased region" description="Low complexity" evidence="1">
    <location>
        <begin position="1067"/>
        <end position="1076"/>
    </location>
</feature>
<feature type="region of interest" description="Disordered" evidence="1">
    <location>
        <begin position="1178"/>
        <end position="1219"/>
    </location>
</feature>
<feature type="compositionally biased region" description="Basic and acidic residues" evidence="1">
    <location>
        <begin position="1056"/>
        <end position="1066"/>
    </location>
</feature>
<dbReference type="InterPro" id="IPR000048">
    <property type="entry name" value="IQ_motif_EF-hand-BS"/>
</dbReference>
<feature type="region of interest" description="Disordered" evidence="1">
    <location>
        <begin position="626"/>
        <end position="654"/>
    </location>
</feature>
<feature type="region of interest" description="Disordered" evidence="1">
    <location>
        <begin position="1105"/>
        <end position="1131"/>
    </location>
</feature>
<feature type="non-terminal residue" evidence="2">
    <location>
        <position position="1"/>
    </location>
</feature>
<evidence type="ECO:0000313" key="3">
    <source>
        <dbReference type="Proteomes" id="UP000494163"/>
    </source>
</evidence>
<feature type="region of interest" description="Disordered" evidence="1">
    <location>
        <begin position="318"/>
        <end position="342"/>
    </location>
</feature>
<dbReference type="Proteomes" id="UP000494163">
    <property type="component" value="Chromosome 3R"/>
</dbReference>
<reference evidence="2 3" key="1">
    <citation type="submission" date="2015-08" db="EMBL/GenBank/DDBJ databases">
        <title>Ancestral chromatin configuration constrains chromatin evolution on differentiating sex chromosomes in Drosophila.</title>
        <authorList>
            <person name="Zhou Q."/>
            <person name="Bachtrog D."/>
        </authorList>
    </citation>
    <scope>NUCLEOTIDE SEQUENCE [LARGE SCALE GENOMIC DNA]</scope>
    <source>
        <tissue evidence="2">Whole larvae</tissue>
    </source>
</reference>
<feature type="region of interest" description="Disordered" evidence="1">
    <location>
        <begin position="1252"/>
        <end position="1271"/>
    </location>
</feature>
<organism evidence="2 3">
    <name type="scientific">Drosophila busckii</name>
    <name type="common">Fruit fly</name>
    <dbReference type="NCBI Taxonomy" id="30019"/>
    <lineage>
        <taxon>Eukaryota</taxon>
        <taxon>Metazoa</taxon>
        <taxon>Ecdysozoa</taxon>
        <taxon>Arthropoda</taxon>
        <taxon>Hexapoda</taxon>
        <taxon>Insecta</taxon>
        <taxon>Pterygota</taxon>
        <taxon>Neoptera</taxon>
        <taxon>Endopterygota</taxon>
        <taxon>Diptera</taxon>
        <taxon>Brachycera</taxon>
        <taxon>Muscomorpha</taxon>
        <taxon>Ephydroidea</taxon>
        <taxon>Drosophilidae</taxon>
        <taxon>Drosophila</taxon>
    </lineage>
</organism>
<feature type="compositionally biased region" description="Basic and acidic residues" evidence="1">
    <location>
        <begin position="1178"/>
        <end position="1197"/>
    </location>
</feature>
<gene>
    <name evidence="2" type="ORF">Dbus_chr3Rg2459</name>
</gene>
<dbReference type="STRING" id="30019.A0A0M3QYJ1"/>